<protein>
    <submittedName>
        <fullName evidence="1">Uncharacterized protein</fullName>
    </submittedName>
</protein>
<proteinExistence type="predicted"/>
<reference evidence="1 2" key="1">
    <citation type="submission" date="2019-07" db="EMBL/GenBank/DDBJ databases">
        <title>Draft genome sequences of 15 bacterial species constituting the stable defined intestinal microbiota of the GM15 gnotobiotic mouse model.</title>
        <authorList>
            <person name="Elie C."/>
            <person name="Mathieu A."/>
            <person name="Saliou A."/>
            <person name="Darnaud M."/>
            <person name="Leulier F."/>
            <person name="Tamellini A."/>
        </authorList>
    </citation>
    <scope>NUCLEOTIDE SEQUENCE [LARGE SCALE GENOMIC DNA]</scope>
    <source>
        <strain evidence="2">ASF 502</strain>
    </source>
</reference>
<dbReference type="EMBL" id="VIRB01000136">
    <property type="protein sequence ID" value="NDO71269.1"/>
    <property type="molecule type" value="Genomic_DNA"/>
</dbReference>
<evidence type="ECO:0000313" key="1">
    <source>
        <dbReference type="EMBL" id="NDO71269.1"/>
    </source>
</evidence>
<gene>
    <name evidence="1" type="ORF">FMM80_22500</name>
</gene>
<comment type="caution">
    <text evidence="1">The sequence shown here is derived from an EMBL/GenBank/DDBJ whole genome shotgun (WGS) entry which is preliminary data.</text>
</comment>
<dbReference type="AlphaFoldDB" id="A0A9X5CAV0"/>
<organism evidence="1 2">
    <name type="scientific">Schaedlerella arabinosiphila</name>
    <dbReference type="NCBI Taxonomy" id="2044587"/>
    <lineage>
        <taxon>Bacteria</taxon>
        <taxon>Bacillati</taxon>
        <taxon>Bacillota</taxon>
        <taxon>Clostridia</taxon>
        <taxon>Lachnospirales</taxon>
        <taxon>Lachnospiraceae</taxon>
        <taxon>Schaedlerella</taxon>
    </lineage>
</organism>
<dbReference type="RefSeq" id="WP_157404307.1">
    <property type="nucleotide sequence ID" value="NZ_VIRB01000136.1"/>
</dbReference>
<evidence type="ECO:0000313" key="2">
    <source>
        <dbReference type="Proteomes" id="UP000474104"/>
    </source>
</evidence>
<sequence length="74" mass="8275">MNKVPGGRMMHCVAGRQYKTGGNLQDGQEECGVFYWEPEVTAKILPDAYPLGAAKLVGEKTLQYHKALRAYREC</sequence>
<accession>A0A9X5CAV0</accession>
<dbReference type="OrthoDB" id="9768786at2"/>
<dbReference type="Proteomes" id="UP000474104">
    <property type="component" value="Unassembled WGS sequence"/>
</dbReference>
<name>A0A9X5CAV0_9FIRM</name>